<comment type="caution">
    <text evidence="2">The sequence shown here is derived from an EMBL/GenBank/DDBJ whole genome shotgun (WGS) entry which is preliminary data.</text>
</comment>
<feature type="transmembrane region" description="Helical" evidence="1">
    <location>
        <begin position="89"/>
        <end position="107"/>
    </location>
</feature>
<dbReference type="AlphaFoldDB" id="A0A917WYL0"/>
<evidence type="ECO:0000313" key="3">
    <source>
        <dbReference type="Proteomes" id="UP000608890"/>
    </source>
</evidence>
<feature type="transmembrane region" description="Helical" evidence="1">
    <location>
        <begin position="63"/>
        <end position="83"/>
    </location>
</feature>
<organism evidence="2 3">
    <name type="scientific">Micromonospora sonchi</name>
    <dbReference type="NCBI Taxonomy" id="1763543"/>
    <lineage>
        <taxon>Bacteria</taxon>
        <taxon>Bacillati</taxon>
        <taxon>Actinomycetota</taxon>
        <taxon>Actinomycetes</taxon>
        <taxon>Micromonosporales</taxon>
        <taxon>Micromonosporaceae</taxon>
        <taxon>Micromonospora</taxon>
    </lineage>
</organism>
<gene>
    <name evidence="2" type="ORF">GCM10011608_26400</name>
</gene>
<dbReference type="Proteomes" id="UP000608890">
    <property type="component" value="Unassembled WGS sequence"/>
</dbReference>
<evidence type="ECO:0008006" key="4">
    <source>
        <dbReference type="Google" id="ProtNLM"/>
    </source>
</evidence>
<dbReference type="EMBL" id="BMNB01000010">
    <property type="protein sequence ID" value="GGM40307.1"/>
    <property type="molecule type" value="Genomic_DNA"/>
</dbReference>
<name>A0A917WYL0_9ACTN</name>
<sequence length="114" mass="11804">MSGTSGSGGSARVGSWLGIAAAVGVAVLAWAGYWWLAVPRYDLCAAVLPAPAGCRTADRVPTAALWTAIVAALLLATAALAVVRPRGRWWPFAVGMATLAVTALWGFRTVLYAF</sequence>
<protein>
    <recommendedName>
        <fullName evidence="4">Transmembrane protein</fullName>
    </recommendedName>
</protein>
<keyword evidence="1" id="KW-0812">Transmembrane</keyword>
<evidence type="ECO:0000256" key="1">
    <source>
        <dbReference type="SAM" id="Phobius"/>
    </source>
</evidence>
<keyword evidence="1" id="KW-1133">Transmembrane helix</keyword>
<keyword evidence="3" id="KW-1185">Reference proteome</keyword>
<proteinExistence type="predicted"/>
<evidence type="ECO:0000313" key="2">
    <source>
        <dbReference type="EMBL" id="GGM40307.1"/>
    </source>
</evidence>
<reference evidence="2" key="2">
    <citation type="submission" date="2020-09" db="EMBL/GenBank/DDBJ databases">
        <authorList>
            <person name="Sun Q."/>
            <person name="Zhou Y."/>
        </authorList>
    </citation>
    <scope>NUCLEOTIDE SEQUENCE</scope>
    <source>
        <strain evidence="2">CGMCC 4.7312</strain>
    </source>
</reference>
<accession>A0A917WYL0</accession>
<feature type="transmembrane region" description="Helical" evidence="1">
    <location>
        <begin position="16"/>
        <end position="36"/>
    </location>
</feature>
<keyword evidence="1" id="KW-0472">Membrane</keyword>
<reference evidence="2" key="1">
    <citation type="journal article" date="2014" name="Int. J. Syst. Evol. Microbiol.">
        <title>Complete genome sequence of Corynebacterium casei LMG S-19264T (=DSM 44701T), isolated from a smear-ripened cheese.</title>
        <authorList>
            <consortium name="US DOE Joint Genome Institute (JGI-PGF)"/>
            <person name="Walter F."/>
            <person name="Albersmeier A."/>
            <person name="Kalinowski J."/>
            <person name="Ruckert C."/>
        </authorList>
    </citation>
    <scope>NUCLEOTIDE SEQUENCE</scope>
    <source>
        <strain evidence="2">CGMCC 4.7312</strain>
    </source>
</reference>
<dbReference type="RefSeq" id="WP_189043979.1">
    <property type="nucleotide sequence ID" value="NZ_BMNB01000010.1"/>
</dbReference>